<dbReference type="GO" id="GO:0009507">
    <property type="term" value="C:chloroplast"/>
    <property type="evidence" value="ECO:0007669"/>
    <property type="project" value="TreeGrafter"/>
</dbReference>
<dbReference type="SUPFAM" id="SSF56784">
    <property type="entry name" value="HAD-like"/>
    <property type="match status" value="1"/>
</dbReference>
<dbReference type="OrthoDB" id="1694274at2759"/>
<organism evidence="1 2">
    <name type="scientific">Capsicum baccatum</name>
    <name type="common">Peruvian pepper</name>
    <dbReference type="NCBI Taxonomy" id="33114"/>
    <lineage>
        <taxon>Eukaryota</taxon>
        <taxon>Viridiplantae</taxon>
        <taxon>Streptophyta</taxon>
        <taxon>Embryophyta</taxon>
        <taxon>Tracheophyta</taxon>
        <taxon>Spermatophyta</taxon>
        <taxon>Magnoliopsida</taxon>
        <taxon>eudicotyledons</taxon>
        <taxon>Gunneridae</taxon>
        <taxon>Pentapetalae</taxon>
        <taxon>asterids</taxon>
        <taxon>lamiids</taxon>
        <taxon>Solanales</taxon>
        <taxon>Solanaceae</taxon>
        <taxon>Solanoideae</taxon>
        <taxon>Capsiceae</taxon>
        <taxon>Capsicum</taxon>
    </lineage>
</organism>
<protein>
    <submittedName>
        <fullName evidence="1">Uncharacterized protein</fullName>
    </submittedName>
</protein>
<dbReference type="Proteomes" id="UP000224567">
    <property type="component" value="Unassembled WGS sequence"/>
</dbReference>
<dbReference type="Pfam" id="PF13242">
    <property type="entry name" value="Hydrolase_like"/>
    <property type="match status" value="1"/>
</dbReference>
<dbReference type="InterPro" id="IPR036412">
    <property type="entry name" value="HAD-like_sf"/>
</dbReference>
<name>A0A2G2V645_CAPBA</name>
<reference evidence="2" key="2">
    <citation type="journal article" date="2017" name="J. Anim. Genet.">
        <title>Multiple reference genome sequences of hot pepper reveal the massive evolution of plant disease resistance genes by retroduplication.</title>
        <authorList>
            <person name="Kim S."/>
            <person name="Park J."/>
            <person name="Yeom S.-I."/>
            <person name="Kim Y.-M."/>
            <person name="Seo E."/>
            <person name="Kim K.-T."/>
            <person name="Kim M.-S."/>
            <person name="Lee J.M."/>
            <person name="Cheong K."/>
            <person name="Shin H.-S."/>
            <person name="Kim S.-B."/>
            <person name="Han K."/>
            <person name="Lee J."/>
            <person name="Park M."/>
            <person name="Lee H.-A."/>
            <person name="Lee H.-Y."/>
            <person name="Lee Y."/>
            <person name="Oh S."/>
            <person name="Lee J.H."/>
            <person name="Choi E."/>
            <person name="Choi E."/>
            <person name="Lee S.E."/>
            <person name="Jeon J."/>
            <person name="Kim H."/>
            <person name="Choi G."/>
            <person name="Song H."/>
            <person name="Lee J."/>
            <person name="Lee S.-C."/>
            <person name="Kwon J.-K."/>
            <person name="Lee H.-Y."/>
            <person name="Koo N."/>
            <person name="Hong Y."/>
            <person name="Kim R.W."/>
            <person name="Kang W.-H."/>
            <person name="Huh J.H."/>
            <person name="Kang B.-C."/>
            <person name="Yang T.-J."/>
            <person name="Lee Y.-H."/>
            <person name="Bennetzen J.L."/>
            <person name="Choi D."/>
        </authorList>
    </citation>
    <scope>NUCLEOTIDE SEQUENCE [LARGE SCALE GENOMIC DNA]</scope>
    <source>
        <strain evidence="2">cv. PBC81</strain>
    </source>
</reference>
<dbReference type="PANTHER" id="PTHR19288">
    <property type="entry name" value="4-NITROPHENYLPHOSPHATASE-RELATED"/>
    <property type="match status" value="1"/>
</dbReference>
<dbReference type="EMBL" id="MLFT02000219">
    <property type="protein sequence ID" value="PHT28456.1"/>
    <property type="molecule type" value="Genomic_DNA"/>
</dbReference>
<keyword evidence="2" id="KW-1185">Reference proteome</keyword>
<reference evidence="1 2" key="1">
    <citation type="journal article" date="2017" name="Genome Biol.">
        <title>New reference genome sequences of hot pepper reveal the massive evolution of plant disease-resistance genes by retroduplication.</title>
        <authorList>
            <person name="Kim S."/>
            <person name="Park J."/>
            <person name="Yeom S.I."/>
            <person name="Kim Y.M."/>
            <person name="Seo E."/>
            <person name="Kim K.T."/>
            <person name="Kim M.S."/>
            <person name="Lee J.M."/>
            <person name="Cheong K."/>
            <person name="Shin H.S."/>
            <person name="Kim S.B."/>
            <person name="Han K."/>
            <person name="Lee J."/>
            <person name="Park M."/>
            <person name="Lee H.A."/>
            <person name="Lee H.Y."/>
            <person name="Lee Y."/>
            <person name="Oh S."/>
            <person name="Lee J.H."/>
            <person name="Choi E."/>
            <person name="Choi E."/>
            <person name="Lee S.E."/>
            <person name="Jeon J."/>
            <person name="Kim H."/>
            <person name="Choi G."/>
            <person name="Song H."/>
            <person name="Lee J."/>
            <person name="Lee S.C."/>
            <person name="Kwon J.K."/>
            <person name="Lee H.Y."/>
            <person name="Koo N."/>
            <person name="Hong Y."/>
            <person name="Kim R.W."/>
            <person name="Kang W.H."/>
            <person name="Huh J.H."/>
            <person name="Kang B.C."/>
            <person name="Yang T.J."/>
            <person name="Lee Y.H."/>
            <person name="Bennetzen J.L."/>
            <person name="Choi D."/>
        </authorList>
    </citation>
    <scope>NUCLEOTIDE SEQUENCE [LARGE SCALE GENOMIC DNA]</scope>
    <source>
        <strain evidence="2">cv. PBC81</strain>
    </source>
</reference>
<proteinExistence type="predicted"/>
<dbReference type="GO" id="GO:0016791">
    <property type="term" value="F:phosphatase activity"/>
    <property type="evidence" value="ECO:0007669"/>
    <property type="project" value="TreeGrafter"/>
</dbReference>
<sequence>MGKPDKIIYKSAMEMAAVDASDCIAIGDSLHHDIKGANAAEIASAFITGGIQATELGLTKFGEVADDDSGSHSEMLRKVSFLLSAQSMKSFYIPNTSQKFDMSNTSGEKRYST</sequence>
<dbReference type="STRING" id="33114.A0A2G2V645"/>
<evidence type="ECO:0000313" key="1">
    <source>
        <dbReference type="EMBL" id="PHT28456.1"/>
    </source>
</evidence>
<dbReference type="Gene3D" id="3.40.50.1000">
    <property type="entry name" value="HAD superfamily/HAD-like"/>
    <property type="match status" value="1"/>
</dbReference>
<dbReference type="PANTHER" id="PTHR19288:SF90">
    <property type="entry name" value="OS08G0542600 PROTEIN"/>
    <property type="match status" value="1"/>
</dbReference>
<dbReference type="InterPro" id="IPR023214">
    <property type="entry name" value="HAD_sf"/>
</dbReference>
<gene>
    <name evidence="1" type="ORF">CQW23_31969</name>
</gene>
<accession>A0A2G2V645</accession>
<comment type="caution">
    <text evidence="1">The sequence shown here is derived from an EMBL/GenBank/DDBJ whole genome shotgun (WGS) entry which is preliminary data.</text>
</comment>
<dbReference type="AlphaFoldDB" id="A0A2G2V645"/>
<evidence type="ECO:0000313" key="2">
    <source>
        <dbReference type="Proteomes" id="UP000224567"/>
    </source>
</evidence>